<dbReference type="Proteomes" id="UP000220133">
    <property type="component" value="Chromosome"/>
</dbReference>
<keyword evidence="1" id="KW-1133">Transmembrane helix</keyword>
<gene>
    <name evidence="4" type="ORF">COR50_11605</name>
</gene>
<dbReference type="AlphaFoldDB" id="A0A291QUY9"/>
<dbReference type="Gene3D" id="3.55.50.30">
    <property type="match status" value="1"/>
</dbReference>
<dbReference type="KEGG" id="cbae:COR50_11605"/>
<dbReference type="EMBL" id="CP023777">
    <property type="protein sequence ID" value="ATL47756.1"/>
    <property type="molecule type" value="Genomic_DNA"/>
</dbReference>
<dbReference type="PANTHER" id="PTHR30273:SF2">
    <property type="entry name" value="PROTEIN FECR"/>
    <property type="match status" value="1"/>
</dbReference>
<dbReference type="PANTHER" id="PTHR30273">
    <property type="entry name" value="PERIPLASMIC SIGNAL SENSOR AND SIGMA FACTOR ACTIVATOR FECR-RELATED"/>
    <property type="match status" value="1"/>
</dbReference>
<evidence type="ECO:0008006" key="6">
    <source>
        <dbReference type="Google" id="ProtNLM"/>
    </source>
</evidence>
<evidence type="ECO:0000313" key="5">
    <source>
        <dbReference type="Proteomes" id="UP000220133"/>
    </source>
</evidence>
<dbReference type="OrthoDB" id="649666at2"/>
<dbReference type="InterPro" id="IPR012373">
    <property type="entry name" value="Ferrdict_sens_TM"/>
</dbReference>
<protein>
    <recommendedName>
        <fullName evidence="6">Iron dicitrate transport regulator FecR</fullName>
    </recommendedName>
</protein>
<dbReference type="Pfam" id="PF04773">
    <property type="entry name" value="FecR"/>
    <property type="match status" value="1"/>
</dbReference>
<keyword evidence="1" id="KW-0472">Membrane</keyword>
<proteinExistence type="predicted"/>
<evidence type="ECO:0000256" key="1">
    <source>
        <dbReference type="SAM" id="Phobius"/>
    </source>
</evidence>
<feature type="domain" description="Protein FecR C-terminal" evidence="3">
    <location>
        <begin position="326"/>
        <end position="393"/>
    </location>
</feature>
<dbReference type="Pfam" id="PF16344">
    <property type="entry name" value="FecR_C"/>
    <property type="match status" value="1"/>
</dbReference>
<organism evidence="4 5">
    <name type="scientific">Chitinophaga caeni</name>
    <dbReference type="NCBI Taxonomy" id="2029983"/>
    <lineage>
        <taxon>Bacteria</taxon>
        <taxon>Pseudomonadati</taxon>
        <taxon>Bacteroidota</taxon>
        <taxon>Chitinophagia</taxon>
        <taxon>Chitinophagales</taxon>
        <taxon>Chitinophagaceae</taxon>
        <taxon>Chitinophaga</taxon>
    </lineage>
</organism>
<feature type="domain" description="FecR protein" evidence="2">
    <location>
        <begin position="187"/>
        <end position="282"/>
    </location>
</feature>
<sequence length="395" mass="43775">MEQKGYYIDLFNRLLEGNCSPTDTEVLLQWLGSEEQDPLAASLILEEFNKSASSTDIDPAVREMLAAKLPGILKQEEVRIVQMQPRHDWRKWLGIAATVLLLAGSAFFWRWYSGQDAKTAGALSKQVDILPGSDKAILTLDDGKQVVLDSNGHINIQQGNTAVQQLSGVLQYEAAKSPGSKEIAYNRLSTPRGGQFQLVLPDGTKAFLNAVSSIRFPTAFTGNERLVEIEGQVNFDIAQDASKPFIVKTRNTRIEALGTSFDVMAYADEPTINTTLESGAVKVSIESTGESVVLQPGKQAIVNAKTEKMQVKSVNVNKIVAWKNGYFILDNDPVQTIMRQIQRWYDVDVKYEDGFSVEHISGEIPRDYTLVEVLKVMDICGVKCELEGRTIIVKK</sequence>
<evidence type="ECO:0000259" key="2">
    <source>
        <dbReference type="Pfam" id="PF04773"/>
    </source>
</evidence>
<dbReference type="InterPro" id="IPR006860">
    <property type="entry name" value="FecR"/>
</dbReference>
<accession>A0A291QUY9</accession>
<reference evidence="4 5" key="1">
    <citation type="submission" date="2017-10" db="EMBL/GenBank/DDBJ databases">
        <title>Paenichitinophaga pekingensis gen. nov., sp. nov., isolated from activated sludge.</title>
        <authorList>
            <person name="Jin D."/>
            <person name="Kong X."/>
            <person name="Deng Y."/>
            <person name="Bai Z."/>
        </authorList>
    </citation>
    <scope>NUCLEOTIDE SEQUENCE [LARGE SCALE GENOMIC DNA]</scope>
    <source>
        <strain evidence="4 5">13</strain>
    </source>
</reference>
<dbReference type="Gene3D" id="2.60.120.1440">
    <property type="match status" value="1"/>
</dbReference>
<keyword evidence="1" id="KW-0812">Transmembrane</keyword>
<keyword evidence="5" id="KW-1185">Reference proteome</keyword>
<name>A0A291QUY9_9BACT</name>
<dbReference type="InterPro" id="IPR032508">
    <property type="entry name" value="FecR_C"/>
</dbReference>
<dbReference type="GO" id="GO:0016989">
    <property type="term" value="F:sigma factor antagonist activity"/>
    <property type="evidence" value="ECO:0007669"/>
    <property type="project" value="TreeGrafter"/>
</dbReference>
<dbReference type="RefSeq" id="WP_098194133.1">
    <property type="nucleotide sequence ID" value="NZ_CP023777.1"/>
</dbReference>
<evidence type="ECO:0000259" key="3">
    <source>
        <dbReference type="Pfam" id="PF16344"/>
    </source>
</evidence>
<feature type="transmembrane region" description="Helical" evidence="1">
    <location>
        <begin position="92"/>
        <end position="112"/>
    </location>
</feature>
<evidence type="ECO:0000313" key="4">
    <source>
        <dbReference type="EMBL" id="ATL47756.1"/>
    </source>
</evidence>